<feature type="domain" description="SPW repeat-containing integral membrane" evidence="2">
    <location>
        <begin position="22"/>
        <end position="120"/>
    </location>
</feature>
<dbReference type="Proteomes" id="UP000318103">
    <property type="component" value="Unassembled WGS sequence"/>
</dbReference>
<dbReference type="Pfam" id="PF03779">
    <property type="entry name" value="SPW"/>
    <property type="match status" value="1"/>
</dbReference>
<dbReference type="RefSeq" id="WP_055710468.1">
    <property type="nucleotide sequence ID" value="NZ_JBPJFI010000001.1"/>
</dbReference>
<dbReference type="OrthoDB" id="3638638at2"/>
<keyword evidence="1" id="KW-0812">Transmembrane</keyword>
<dbReference type="InterPro" id="IPR005530">
    <property type="entry name" value="SPW"/>
</dbReference>
<evidence type="ECO:0000313" key="3">
    <source>
        <dbReference type="EMBL" id="TQK95512.1"/>
    </source>
</evidence>
<keyword evidence="1" id="KW-0472">Membrane</keyword>
<organism evidence="3 4">
    <name type="scientific">Streptomyces puniciscabiei</name>
    <dbReference type="NCBI Taxonomy" id="164348"/>
    <lineage>
        <taxon>Bacteria</taxon>
        <taxon>Bacillati</taxon>
        <taxon>Actinomycetota</taxon>
        <taxon>Actinomycetes</taxon>
        <taxon>Kitasatosporales</taxon>
        <taxon>Streptomycetaceae</taxon>
        <taxon>Streptomyces</taxon>
    </lineage>
</organism>
<comment type="caution">
    <text evidence="3">The sequence shown here is derived from an EMBL/GenBank/DDBJ whole genome shotgun (WGS) entry which is preliminary data.</text>
</comment>
<gene>
    <name evidence="3" type="ORF">FB563_0417</name>
</gene>
<name>A0A542U8X7_9ACTN</name>
<dbReference type="AlphaFoldDB" id="A0A542U8X7"/>
<keyword evidence="4" id="KW-1185">Reference proteome</keyword>
<reference evidence="3 4" key="1">
    <citation type="submission" date="2019-06" db="EMBL/GenBank/DDBJ databases">
        <title>Sequencing the genomes of 1000 actinobacteria strains.</title>
        <authorList>
            <person name="Klenk H.-P."/>
        </authorList>
    </citation>
    <scope>NUCLEOTIDE SEQUENCE [LARGE SCALE GENOMIC DNA]</scope>
    <source>
        <strain evidence="3 4">DSM 41929</strain>
    </source>
</reference>
<evidence type="ECO:0000256" key="1">
    <source>
        <dbReference type="SAM" id="Phobius"/>
    </source>
</evidence>
<keyword evidence="1" id="KW-1133">Transmembrane helix</keyword>
<proteinExistence type="predicted"/>
<protein>
    <submittedName>
        <fullName evidence="3">SPW repeat-containing protein</fullName>
    </submittedName>
</protein>
<feature type="transmembrane region" description="Helical" evidence="1">
    <location>
        <begin position="100"/>
        <end position="123"/>
    </location>
</feature>
<accession>A0A542U8X7</accession>
<evidence type="ECO:0000313" key="4">
    <source>
        <dbReference type="Proteomes" id="UP000318103"/>
    </source>
</evidence>
<sequence length="131" mass="13762">MSYPRRAGREVATTSSPAIVVEGLMLLAGIYTAVSPWVIHFYRTNPYLTANNLIMGLGVALLALGTPLAPQRMHRFAWTLVPLGFWLILSPAVVTASHGVSAGIVWSNTCTGGAVCLLGVIAANRAPDSSG</sequence>
<feature type="transmembrane region" description="Helical" evidence="1">
    <location>
        <begin position="12"/>
        <end position="34"/>
    </location>
</feature>
<feature type="transmembrane region" description="Helical" evidence="1">
    <location>
        <begin position="76"/>
        <end position="94"/>
    </location>
</feature>
<evidence type="ECO:0000259" key="2">
    <source>
        <dbReference type="Pfam" id="PF03779"/>
    </source>
</evidence>
<dbReference type="EMBL" id="VFNX01000001">
    <property type="protein sequence ID" value="TQK95512.1"/>
    <property type="molecule type" value="Genomic_DNA"/>
</dbReference>
<feature type="transmembrane region" description="Helical" evidence="1">
    <location>
        <begin position="46"/>
        <end position="64"/>
    </location>
</feature>